<name>A0A4U8TJE1_9HELI</name>
<comment type="caution">
    <text evidence="2">The sequence shown here is derived from an EMBL/GenBank/DDBJ whole genome shotgun (WGS) entry which is preliminary data.</text>
</comment>
<evidence type="ECO:0000313" key="3">
    <source>
        <dbReference type="Proteomes" id="UP000029707"/>
    </source>
</evidence>
<organism evidence="2 3">
    <name type="scientific">Helicobacter japonicus</name>
    <dbReference type="NCBI Taxonomy" id="425400"/>
    <lineage>
        <taxon>Bacteria</taxon>
        <taxon>Pseudomonadati</taxon>
        <taxon>Campylobacterota</taxon>
        <taxon>Epsilonproteobacteria</taxon>
        <taxon>Campylobacterales</taxon>
        <taxon>Helicobacteraceae</taxon>
        <taxon>Helicobacter</taxon>
    </lineage>
</organism>
<feature type="transmembrane region" description="Helical" evidence="1">
    <location>
        <begin position="58"/>
        <end position="80"/>
    </location>
</feature>
<dbReference type="Proteomes" id="UP000029707">
    <property type="component" value="Unassembled WGS sequence"/>
</dbReference>
<accession>A0A4U8TJE1</accession>
<dbReference type="RefSeq" id="WP_034363138.1">
    <property type="nucleotide sequence ID" value="NZ_CAJUDB010000024.1"/>
</dbReference>
<keyword evidence="1" id="KW-0472">Membrane</keyword>
<evidence type="ECO:0000256" key="1">
    <source>
        <dbReference type="SAM" id="Phobius"/>
    </source>
</evidence>
<dbReference type="STRING" id="425400.LS65_08760"/>
<reference evidence="2 3" key="1">
    <citation type="journal article" date="2014" name="Genome Announc.">
        <title>Draft genome sequences of eight enterohepatic helicobacter species isolated from both laboratory and wild rodents.</title>
        <authorList>
            <person name="Sheh A."/>
            <person name="Shen Z."/>
            <person name="Fox J.G."/>
        </authorList>
    </citation>
    <scope>NUCLEOTIDE SEQUENCE [LARGE SCALE GENOMIC DNA]</scope>
    <source>
        <strain evidence="2 3">MIT 01-6451</strain>
    </source>
</reference>
<sequence length="103" mass="12531">MPISQHSHNPKTPKSIKELFAERKKALFKKTQKKKLKPSRFTRIIDTFYNATLTFVTFISWSISWLLSLLLWYWLCLLLYREFGFILMDKIPQKWLEILNKFF</sequence>
<keyword evidence="3" id="KW-1185">Reference proteome</keyword>
<keyword evidence="1" id="KW-0812">Transmembrane</keyword>
<keyword evidence="1" id="KW-1133">Transmembrane helix</keyword>
<dbReference type="EMBL" id="JRMQ02000012">
    <property type="protein sequence ID" value="TLE00417.1"/>
    <property type="molecule type" value="Genomic_DNA"/>
</dbReference>
<gene>
    <name evidence="2" type="ORF">LS65_007965</name>
</gene>
<proteinExistence type="predicted"/>
<protein>
    <submittedName>
        <fullName evidence="2">Uncharacterized protein</fullName>
    </submittedName>
</protein>
<dbReference type="AlphaFoldDB" id="A0A4U8TJE1"/>
<evidence type="ECO:0000313" key="2">
    <source>
        <dbReference type="EMBL" id="TLE00417.1"/>
    </source>
</evidence>